<dbReference type="OrthoDB" id="539213at2759"/>
<accession>A0A3P7IQA5</accession>
<dbReference type="EMBL" id="UYYB01006441">
    <property type="protein sequence ID" value="VDM67764.1"/>
    <property type="molecule type" value="Genomic_DNA"/>
</dbReference>
<dbReference type="InterPro" id="IPR013761">
    <property type="entry name" value="SAM/pointed_sf"/>
</dbReference>
<dbReference type="PROSITE" id="PS50105">
    <property type="entry name" value="SAM_DOMAIN"/>
    <property type="match status" value="1"/>
</dbReference>
<dbReference type="InterPro" id="IPR001660">
    <property type="entry name" value="SAM"/>
</dbReference>
<evidence type="ECO:0000313" key="2">
    <source>
        <dbReference type="EMBL" id="VDM67764.1"/>
    </source>
</evidence>
<dbReference type="Gene3D" id="1.10.150.50">
    <property type="entry name" value="Transcription Factor, Ets-1"/>
    <property type="match status" value="1"/>
</dbReference>
<gene>
    <name evidence="2" type="ORF">SVUK_LOCUS2762</name>
</gene>
<reference evidence="2 3" key="1">
    <citation type="submission" date="2018-11" db="EMBL/GenBank/DDBJ databases">
        <authorList>
            <consortium name="Pathogen Informatics"/>
        </authorList>
    </citation>
    <scope>NUCLEOTIDE SEQUENCE [LARGE SCALE GENOMIC DNA]</scope>
</reference>
<organism evidence="2 3">
    <name type="scientific">Strongylus vulgaris</name>
    <name type="common">Blood worm</name>
    <dbReference type="NCBI Taxonomy" id="40348"/>
    <lineage>
        <taxon>Eukaryota</taxon>
        <taxon>Metazoa</taxon>
        <taxon>Ecdysozoa</taxon>
        <taxon>Nematoda</taxon>
        <taxon>Chromadorea</taxon>
        <taxon>Rhabditida</taxon>
        <taxon>Rhabditina</taxon>
        <taxon>Rhabditomorpha</taxon>
        <taxon>Strongyloidea</taxon>
        <taxon>Strongylidae</taxon>
        <taxon>Strongylus</taxon>
    </lineage>
</organism>
<evidence type="ECO:0000259" key="1">
    <source>
        <dbReference type="PROSITE" id="PS50105"/>
    </source>
</evidence>
<protein>
    <recommendedName>
        <fullName evidence="1">SAM domain-containing protein</fullName>
    </recommendedName>
</protein>
<keyword evidence="3" id="KW-1185">Reference proteome</keyword>
<dbReference type="SUPFAM" id="SSF47769">
    <property type="entry name" value="SAM/Pointed domain"/>
    <property type="match status" value="1"/>
</dbReference>
<dbReference type="Pfam" id="PF00536">
    <property type="entry name" value="SAM_1"/>
    <property type="match status" value="1"/>
</dbReference>
<feature type="domain" description="SAM" evidence="1">
    <location>
        <begin position="68"/>
        <end position="125"/>
    </location>
</feature>
<dbReference type="Proteomes" id="UP000270094">
    <property type="component" value="Unassembled WGS sequence"/>
</dbReference>
<dbReference type="CDD" id="cd09487">
    <property type="entry name" value="SAM_superfamily"/>
    <property type="match status" value="1"/>
</dbReference>
<name>A0A3P7IQA5_STRVU</name>
<dbReference type="AlphaFoldDB" id="A0A3P7IQA5"/>
<evidence type="ECO:0000313" key="3">
    <source>
        <dbReference type="Proteomes" id="UP000270094"/>
    </source>
</evidence>
<proteinExistence type="predicted"/>
<sequence length="126" mass="14507">MRTTPRMLKKSRESMVMDESVTRSGYEQLRKTSSTPLLVQVPTMLGTPHVRMALSQSERRRTVEELIWGELRKHGLMQYVEVLQKEEIDAESFFTLNDHDLKNMGIVSAAHRTAILNIKNHLISIS</sequence>